<name>A0AAV4NVJ6_CAEEX</name>
<protein>
    <submittedName>
        <fullName evidence="1">Uncharacterized protein</fullName>
    </submittedName>
</protein>
<sequence>MKQARRRVGLNESCQYRWPCQKPKTSYEGTSSFVCAIEYQSSTRVFKRDYPKLDDGNRQLLWQLLLARDWSGKLISMNLLSDIVIRVLLD</sequence>
<keyword evidence="2" id="KW-1185">Reference proteome</keyword>
<evidence type="ECO:0000313" key="2">
    <source>
        <dbReference type="Proteomes" id="UP001054945"/>
    </source>
</evidence>
<reference evidence="1 2" key="1">
    <citation type="submission" date="2021-06" db="EMBL/GenBank/DDBJ databases">
        <title>Caerostris extrusa draft genome.</title>
        <authorList>
            <person name="Kono N."/>
            <person name="Arakawa K."/>
        </authorList>
    </citation>
    <scope>NUCLEOTIDE SEQUENCE [LARGE SCALE GENOMIC DNA]</scope>
</reference>
<dbReference type="EMBL" id="BPLR01021310">
    <property type="protein sequence ID" value="GIX88320.1"/>
    <property type="molecule type" value="Genomic_DNA"/>
</dbReference>
<gene>
    <name evidence="1" type="ORF">CEXT_647691</name>
</gene>
<evidence type="ECO:0000313" key="1">
    <source>
        <dbReference type="EMBL" id="GIX88320.1"/>
    </source>
</evidence>
<organism evidence="1 2">
    <name type="scientific">Caerostris extrusa</name>
    <name type="common">Bark spider</name>
    <name type="synonym">Caerostris bankana</name>
    <dbReference type="NCBI Taxonomy" id="172846"/>
    <lineage>
        <taxon>Eukaryota</taxon>
        <taxon>Metazoa</taxon>
        <taxon>Ecdysozoa</taxon>
        <taxon>Arthropoda</taxon>
        <taxon>Chelicerata</taxon>
        <taxon>Arachnida</taxon>
        <taxon>Araneae</taxon>
        <taxon>Araneomorphae</taxon>
        <taxon>Entelegynae</taxon>
        <taxon>Araneoidea</taxon>
        <taxon>Araneidae</taxon>
        <taxon>Caerostris</taxon>
    </lineage>
</organism>
<proteinExistence type="predicted"/>
<accession>A0AAV4NVJ6</accession>
<comment type="caution">
    <text evidence="1">The sequence shown here is derived from an EMBL/GenBank/DDBJ whole genome shotgun (WGS) entry which is preliminary data.</text>
</comment>
<dbReference type="AlphaFoldDB" id="A0AAV4NVJ6"/>
<dbReference type="Proteomes" id="UP001054945">
    <property type="component" value="Unassembled WGS sequence"/>
</dbReference>